<dbReference type="InterPro" id="IPR011701">
    <property type="entry name" value="MFS"/>
</dbReference>
<dbReference type="EMBL" id="FR872582">
    <property type="protein sequence ID" value="CCB87879.1"/>
    <property type="molecule type" value="Genomic_DNA"/>
</dbReference>
<dbReference type="AlphaFoldDB" id="F8L4Z8"/>
<name>F8L4Z8_SIMNZ</name>
<dbReference type="Proteomes" id="UP000000496">
    <property type="component" value="Chromosome gsn.131"/>
</dbReference>
<evidence type="ECO:0000256" key="2">
    <source>
        <dbReference type="ARBA" id="ARBA00022989"/>
    </source>
</evidence>
<evidence type="ECO:0000256" key="1">
    <source>
        <dbReference type="ARBA" id="ARBA00022692"/>
    </source>
</evidence>
<sequence length="413" mass="47337">MQTSVKTSNHSKIYLFLILLFVFSDVISENYISIAINTRPQVEEYVLILSLFVLQICIAPIQAAFSDYYCRKKSLCIAIMFCLISLIIVALYNINITHFLTSLIIIILLKGLLGNIIPISLAAVADTQNKNFRFSFGVITSAYAIGYMLMIFANLKITTIQANFLAIIFLLLSLALCITKFKDRRDKDHPSQKEKRELLTKEHSHFFFAIIKFEVILLIKDLKNKCIVNGLLAFLLWEVSLYSVLLLYVDFKIIGFADIALAMMIGYLFGVITLRFTGLLSNKVMIRIAYVFQCFSLMPFIMHSLFNFSHVNLHLLTGCYFFHAFGNAMIAPTLFAMFAKQTEHHQMGKIYGLIESTDTLAFLISFLTILTHKSFNYNVNYMVLISFIFALISWIPYKIFEKNRPKIIQTTDT</sequence>
<feature type="transmembrane region" description="Helical" evidence="4">
    <location>
        <begin position="159"/>
        <end position="178"/>
    </location>
</feature>
<evidence type="ECO:0000313" key="5">
    <source>
        <dbReference type="EMBL" id="CCB87879.1"/>
    </source>
</evidence>
<evidence type="ECO:0000313" key="6">
    <source>
        <dbReference type="Proteomes" id="UP000000496"/>
    </source>
</evidence>
<feature type="transmembrane region" description="Helical" evidence="4">
    <location>
        <begin position="75"/>
        <end position="94"/>
    </location>
</feature>
<feature type="transmembrane region" description="Helical" evidence="4">
    <location>
        <begin position="253"/>
        <end position="276"/>
    </location>
</feature>
<dbReference type="Gene3D" id="1.20.1250.20">
    <property type="entry name" value="MFS general substrate transporter like domains"/>
    <property type="match status" value="2"/>
</dbReference>
<feature type="transmembrane region" description="Helical" evidence="4">
    <location>
        <begin position="226"/>
        <end position="247"/>
    </location>
</feature>
<keyword evidence="1 4" id="KW-0812">Transmembrane</keyword>
<proteinExistence type="predicted"/>
<dbReference type="Pfam" id="PF07690">
    <property type="entry name" value="MFS_1"/>
    <property type="match status" value="1"/>
</dbReference>
<evidence type="ECO:0008006" key="7">
    <source>
        <dbReference type="Google" id="ProtNLM"/>
    </source>
</evidence>
<feature type="transmembrane region" description="Helical" evidence="4">
    <location>
        <begin position="45"/>
        <end position="63"/>
    </location>
</feature>
<dbReference type="InterPro" id="IPR036259">
    <property type="entry name" value="MFS_trans_sf"/>
</dbReference>
<feature type="transmembrane region" description="Helical" evidence="4">
    <location>
        <begin position="350"/>
        <end position="369"/>
    </location>
</feature>
<reference evidence="5 6" key="2">
    <citation type="journal article" date="2011" name="Mol. Biol. Evol.">
        <title>Unity in variety--the pan-genome of the Chlamydiae.</title>
        <authorList>
            <person name="Collingro A."/>
            <person name="Tischler P."/>
            <person name="Weinmaier T."/>
            <person name="Penz T."/>
            <person name="Heinz E."/>
            <person name="Brunham R.C."/>
            <person name="Read T.D."/>
            <person name="Bavoil P.M."/>
            <person name="Sachse K."/>
            <person name="Kahane S."/>
            <person name="Friedman M.G."/>
            <person name="Rattei T."/>
            <person name="Myers G.S."/>
            <person name="Horn M."/>
        </authorList>
    </citation>
    <scope>NUCLEOTIDE SEQUENCE [LARGE SCALE GENOMIC DNA]</scope>
    <source>
        <strain evidence="6">ATCC VR-1471 / Z</strain>
    </source>
</reference>
<feature type="transmembrane region" description="Helical" evidence="4">
    <location>
        <begin position="12"/>
        <end position="33"/>
    </location>
</feature>
<dbReference type="HOGENOM" id="CLU_665476_0_0_0"/>
<dbReference type="GO" id="GO:0022857">
    <property type="term" value="F:transmembrane transporter activity"/>
    <property type="evidence" value="ECO:0007669"/>
    <property type="project" value="InterPro"/>
</dbReference>
<feature type="transmembrane region" description="Helical" evidence="4">
    <location>
        <begin position="132"/>
        <end position="153"/>
    </location>
</feature>
<reference key="1">
    <citation type="journal article" date="2011" name="Mol. Biol. Evol.">
        <title>Unity in variety -- the pan-genome of the Chlamydiae.</title>
        <authorList>
            <person name="Collingro A."/>
            <person name="Tischler P."/>
            <person name="Weinmaier T."/>
            <person name="Penz T."/>
            <person name="Heinz E."/>
            <person name="Brunham R.C."/>
            <person name="Read T.D."/>
            <person name="Bavoil P.M."/>
            <person name="Sachse K."/>
            <person name="Kahane S."/>
            <person name="Friedman M.G."/>
            <person name="Rattei T."/>
            <person name="Myers G.S.A."/>
            <person name="Horn M."/>
        </authorList>
    </citation>
    <scope>NUCLEOTIDE SEQUENCE</scope>
    <source>
        <strain>Z</strain>
    </source>
</reference>
<feature type="transmembrane region" description="Helical" evidence="4">
    <location>
        <begin position="381"/>
        <end position="400"/>
    </location>
</feature>
<feature type="transmembrane region" description="Helical" evidence="4">
    <location>
        <begin position="100"/>
        <end position="125"/>
    </location>
</feature>
<feature type="transmembrane region" description="Helical" evidence="4">
    <location>
        <begin position="288"/>
        <end position="308"/>
    </location>
</feature>
<evidence type="ECO:0000256" key="3">
    <source>
        <dbReference type="ARBA" id="ARBA00023136"/>
    </source>
</evidence>
<protein>
    <recommendedName>
        <fullName evidence="7">Major facilitator superfamily (MFS) profile domain-containing protein</fullName>
    </recommendedName>
</protein>
<keyword evidence="6" id="KW-1185">Reference proteome</keyword>
<feature type="transmembrane region" description="Helical" evidence="4">
    <location>
        <begin position="320"/>
        <end position="338"/>
    </location>
</feature>
<organism evidence="5 6">
    <name type="scientific">Simkania negevensis (strain ATCC VR-1471 / DSM 27360 / Z)</name>
    <dbReference type="NCBI Taxonomy" id="331113"/>
    <lineage>
        <taxon>Bacteria</taxon>
        <taxon>Pseudomonadati</taxon>
        <taxon>Chlamydiota</taxon>
        <taxon>Chlamydiia</taxon>
        <taxon>Parachlamydiales</taxon>
        <taxon>Simkaniaceae</taxon>
        <taxon>Simkania</taxon>
    </lineage>
</organism>
<evidence type="ECO:0000256" key="4">
    <source>
        <dbReference type="SAM" id="Phobius"/>
    </source>
</evidence>
<accession>F8L4Z8</accession>
<keyword evidence="3 4" id="KW-0472">Membrane</keyword>
<dbReference type="KEGG" id="sng:SNE_A00010"/>
<dbReference type="SUPFAM" id="SSF103473">
    <property type="entry name" value="MFS general substrate transporter"/>
    <property type="match status" value="1"/>
</dbReference>
<keyword evidence="2 4" id="KW-1133">Transmembrane helix</keyword>
<gene>
    <name evidence="5" type="ordered locus">SNE_A00010</name>
</gene>